<proteinExistence type="predicted"/>
<gene>
    <name evidence="1" type="ORF">A2717_03070</name>
</gene>
<sequence length="152" mass="16987">MSHKIIVDFSALLAKKSEWQGKHEVIEAPDALEGFERLVRAFGCEKVKIIDLADPADKFVAWSWFARVGLFTKTRICSDPFPTSPDFRGLAKICTDYTHVVTAQTELLTSLPDSSVPYRYQVGLVSPGLVEPFRIIPCDSWSNAVERVIATL</sequence>
<dbReference type="EMBL" id="MFEH01000007">
    <property type="protein sequence ID" value="OGE73568.1"/>
    <property type="molecule type" value="Genomic_DNA"/>
</dbReference>
<accession>A0A1F5N7J2</accession>
<organism evidence="1 2">
    <name type="scientific">Candidatus Doudnabacteria bacterium RIFCSPHIGHO2_01_FULL_41_86</name>
    <dbReference type="NCBI Taxonomy" id="1817821"/>
    <lineage>
        <taxon>Bacteria</taxon>
        <taxon>Candidatus Doudnaibacteriota</taxon>
    </lineage>
</organism>
<name>A0A1F5N7J2_9BACT</name>
<evidence type="ECO:0000313" key="2">
    <source>
        <dbReference type="Proteomes" id="UP000177610"/>
    </source>
</evidence>
<evidence type="ECO:0000313" key="1">
    <source>
        <dbReference type="EMBL" id="OGE73568.1"/>
    </source>
</evidence>
<dbReference type="STRING" id="1817821.A2717_03070"/>
<dbReference type="Proteomes" id="UP000177610">
    <property type="component" value="Unassembled WGS sequence"/>
</dbReference>
<dbReference type="AlphaFoldDB" id="A0A1F5N7J2"/>
<protein>
    <submittedName>
        <fullName evidence="1">Uncharacterized protein</fullName>
    </submittedName>
</protein>
<reference evidence="1 2" key="1">
    <citation type="journal article" date="2016" name="Nat. Commun.">
        <title>Thousands of microbial genomes shed light on interconnected biogeochemical processes in an aquifer system.</title>
        <authorList>
            <person name="Anantharaman K."/>
            <person name="Brown C.T."/>
            <person name="Hug L.A."/>
            <person name="Sharon I."/>
            <person name="Castelle C.J."/>
            <person name="Probst A.J."/>
            <person name="Thomas B.C."/>
            <person name="Singh A."/>
            <person name="Wilkins M.J."/>
            <person name="Karaoz U."/>
            <person name="Brodie E.L."/>
            <person name="Williams K.H."/>
            <person name="Hubbard S.S."/>
            <person name="Banfield J.F."/>
        </authorList>
    </citation>
    <scope>NUCLEOTIDE SEQUENCE [LARGE SCALE GENOMIC DNA]</scope>
</reference>
<comment type="caution">
    <text evidence="1">The sequence shown here is derived from an EMBL/GenBank/DDBJ whole genome shotgun (WGS) entry which is preliminary data.</text>
</comment>